<dbReference type="Proteomes" id="UP000887566">
    <property type="component" value="Unplaced"/>
</dbReference>
<evidence type="ECO:0000313" key="1">
    <source>
        <dbReference type="Proteomes" id="UP000887566"/>
    </source>
</evidence>
<dbReference type="CDD" id="cd01671">
    <property type="entry name" value="CARD"/>
    <property type="match status" value="1"/>
</dbReference>
<organism evidence="1 2">
    <name type="scientific">Plectus sambesii</name>
    <dbReference type="NCBI Taxonomy" id="2011161"/>
    <lineage>
        <taxon>Eukaryota</taxon>
        <taxon>Metazoa</taxon>
        <taxon>Ecdysozoa</taxon>
        <taxon>Nematoda</taxon>
        <taxon>Chromadorea</taxon>
        <taxon>Plectida</taxon>
        <taxon>Plectina</taxon>
        <taxon>Plectoidea</taxon>
        <taxon>Plectidae</taxon>
        <taxon>Plectus</taxon>
    </lineage>
</organism>
<dbReference type="WBParaSite" id="PSAMB.scaffold8085size6650.g30923.t1">
    <property type="protein sequence ID" value="PSAMB.scaffold8085size6650.g30923.t1"/>
    <property type="gene ID" value="PSAMB.scaffold8085size6650.g30923"/>
</dbReference>
<evidence type="ECO:0000313" key="2">
    <source>
        <dbReference type="WBParaSite" id="PSAMB.scaffold8085size6650.g30923.t1"/>
    </source>
</evidence>
<protein>
    <submittedName>
        <fullName evidence="2">CARD domain-containing protein</fullName>
    </submittedName>
</protein>
<reference evidence="2" key="1">
    <citation type="submission" date="2022-11" db="UniProtKB">
        <authorList>
            <consortium name="WormBaseParasite"/>
        </authorList>
    </citation>
    <scope>IDENTIFICATION</scope>
</reference>
<dbReference type="AlphaFoldDB" id="A0A914XJC6"/>
<dbReference type="Gene3D" id="1.10.533.10">
    <property type="entry name" value="Death Domain, Fas"/>
    <property type="match status" value="1"/>
</dbReference>
<dbReference type="SUPFAM" id="SSF47986">
    <property type="entry name" value="DEATH domain"/>
    <property type="match status" value="1"/>
</dbReference>
<accession>A0A914XJC6</accession>
<proteinExistence type="predicted"/>
<name>A0A914XJC6_9BILA</name>
<sequence length="160" mass="18924">MNEEQRSAINAILPDFVKQANVHPLMDELQHKKDQYGDPILTDYNAVTIRAERNEHEMKRKFIEILKTRQGFHQFVEALIKTEQTAFVHKLNEQLPVAKRISVQAVRDQLRQEKEKPKDGKYHSQCFVRFGYFLLEKGTFKLSTRETKDRFSQTKCQKKS</sequence>
<keyword evidence="1" id="KW-1185">Reference proteome</keyword>
<dbReference type="InterPro" id="IPR011029">
    <property type="entry name" value="DEATH-like_dom_sf"/>
</dbReference>